<proteinExistence type="predicted"/>
<dbReference type="AlphaFoldDB" id="A0A9P0U3X9"/>
<dbReference type="EMBL" id="CALOZG010000087">
    <property type="protein sequence ID" value="CAH4038900.1"/>
    <property type="molecule type" value="Genomic_DNA"/>
</dbReference>
<gene>
    <name evidence="1" type="ORF">PIBRA_LOCUS14384</name>
</gene>
<evidence type="ECO:0000313" key="2">
    <source>
        <dbReference type="Proteomes" id="UP001152562"/>
    </source>
</evidence>
<organism evidence="1 2">
    <name type="scientific">Pieris brassicae</name>
    <name type="common">White butterfly</name>
    <name type="synonym">Large white butterfly</name>
    <dbReference type="NCBI Taxonomy" id="7116"/>
    <lineage>
        <taxon>Eukaryota</taxon>
        <taxon>Metazoa</taxon>
        <taxon>Ecdysozoa</taxon>
        <taxon>Arthropoda</taxon>
        <taxon>Hexapoda</taxon>
        <taxon>Insecta</taxon>
        <taxon>Pterygota</taxon>
        <taxon>Neoptera</taxon>
        <taxon>Endopterygota</taxon>
        <taxon>Lepidoptera</taxon>
        <taxon>Glossata</taxon>
        <taxon>Ditrysia</taxon>
        <taxon>Papilionoidea</taxon>
        <taxon>Pieridae</taxon>
        <taxon>Pierinae</taxon>
        <taxon>Pieris</taxon>
    </lineage>
</organism>
<keyword evidence="2" id="KW-1185">Reference proteome</keyword>
<protein>
    <submittedName>
        <fullName evidence="1">Uncharacterized protein</fullName>
    </submittedName>
</protein>
<accession>A0A9P0U3X9</accession>
<dbReference type="Proteomes" id="UP001152562">
    <property type="component" value="Unassembled WGS sequence"/>
</dbReference>
<evidence type="ECO:0000313" key="1">
    <source>
        <dbReference type="EMBL" id="CAH4038900.1"/>
    </source>
</evidence>
<reference evidence="1" key="1">
    <citation type="submission" date="2022-05" db="EMBL/GenBank/DDBJ databases">
        <authorList>
            <person name="Okamura Y."/>
        </authorList>
    </citation>
    <scope>NUCLEOTIDE SEQUENCE</scope>
</reference>
<name>A0A9P0U3X9_PIEBR</name>
<comment type="caution">
    <text evidence="1">The sequence shown here is derived from an EMBL/GenBank/DDBJ whole genome shotgun (WGS) entry which is preliminary data.</text>
</comment>
<sequence>MSIQIPERRRSKLHVSTPSGQIGWFGGAARLRVRLCGRTAISKRRARCREVSRRSAAFRQRCFSSLQKPDQELKTAHVARTTHTP</sequence>